<sequence length="191" mass="20436">MAAPQRTANSIIFGKAARTLTSGHHFVWTAAQNEAFEAHATAHLPPLDRFEDLPQLLSELGLHGFRGLSNAAAPPVLPPILPPPALPPLGVDPAPLAIPALRTPRVVAPPVLPPLNIPTPPVLPSLNTNPAPLAIPALRTPQAQARLAELRQPHPPNPAPRPRSPAGHVDVRPDEIKQEPDSDDDWYGFNR</sequence>
<feature type="compositionally biased region" description="Acidic residues" evidence="1">
    <location>
        <begin position="181"/>
        <end position="191"/>
    </location>
</feature>
<feature type="compositionally biased region" description="Basic and acidic residues" evidence="1">
    <location>
        <begin position="169"/>
        <end position="180"/>
    </location>
</feature>
<evidence type="ECO:0000256" key="1">
    <source>
        <dbReference type="SAM" id="MobiDB-lite"/>
    </source>
</evidence>
<dbReference type="EMBL" id="JANPWZ010002254">
    <property type="protein sequence ID" value="KAJ3560417.1"/>
    <property type="molecule type" value="Genomic_DNA"/>
</dbReference>
<gene>
    <name evidence="2" type="ORF">NPX13_g9309</name>
</gene>
<keyword evidence="3" id="KW-1185">Reference proteome</keyword>
<reference evidence="2" key="1">
    <citation type="submission" date="2022-07" db="EMBL/GenBank/DDBJ databases">
        <title>Genome Sequence of Xylaria arbuscula.</title>
        <authorList>
            <person name="Buettner E."/>
        </authorList>
    </citation>
    <scope>NUCLEOTIDE SEQUENCE</scope>
    <source>
        <strain evidence="2">VT107</strain>
    </source>
</reference>
<evidence type="ECO:0000313" key="2">
    <source>
        <dbReference type="EMBL" id="KAJ3560417.1"/>
    </source>
</evidence>
<evidence type="ECO:0000313" key="3">
    <source>
        <dbReference type="Proteomes" id="UP001148614"/>
    </source>
</evidence>
<feature type="region of interest" description="Disordered" evidence="1">
    <location>
        <begin position="145"/>
        <end position="191"/>
    </location>
</feature>
<organism evidence="2 3">
    <name type="scientific">Xylaria arbuscula</name>
    <dbReference type="NCBI Taxonomy" id="114810"/>
    <lineage>
        <taxon>Eukaryota</taxon>
        <taxon>Fungi</taxon>
        <taxon>Dikarya</taxon>
        <taxon>Ascomycota</taxon>
        <taxon>Pezizomycotina</taxon>
        <taxon>Sordariomycetes</taxon>
        <taxon>Xylariomycetidae</taxon>
        <taxon>Xylariales</taxon>
        <taxon>Xylariaceae</taxon>
        <taxon>Xylaria</taxon>
    </lineage>
</organism>
<dbReference type="AlphaFoldDB" id="A0A9W8N6M4"/>
<name>A0A9W8N6M4_9PEZI</name>
<proteinExistence type="predicted"/>
<comment type="caution">
    <text evidence="2">The sequence shown here is derived from an EMBL/GenBank/DDBJ whole genome shotgun (WGS) entry which is preliminary data.</text>
</comment>
<feature type="compositionally biased region" description="Pro residues" evidence="1">
    <location>
        <begin position="153"/>
        <end position="163"/>
    </location>
</feature>
<accession>A0A9W8N6M4</accession>
<protein>
    <submittedName>
        <fullName evidence="2">Uncharacterized protein</fullName>
    </submittedName>
</protein>
<dbReference type="Proteomes" id="UP001148614">
    <property type="component" value="Unassembled WGS sequence"/>
</dbReference>